<organism evidence="2">
    <name type="scientific">termite gut metagenome</name>
    <dbReference type="NCBI Taxonomy" id="433724"/>
    <lineage>
        <taxon>unclassified sequences</taxon>
        <taxon>metagenomes</taxon>
        <taxon>organismal metagenomes</taxon>
    </lineage>
</organism>
<feature type="domain" description="Surface glycan-binding protein B xyloglucan binding" evidence="1">
    <location>
        <begin position="222"/>
        <end position="412"/>
    </location>
</feature>
<evidence type="ECO:0000313" key="2">
    <source>
        <dbReference type="EMBL" id="KAA6341535.1"/>
    </source>
</evidence>
<dbReference type="SUPFAM" id="SSF81296">
    <property type="entry name" value="E set domains"/>
    <property type="match status" value="1"/>
</dbReference>
<accession>A0A5J4S805</accession>
<dbReference type="Gene3D" id="2.60.40.10">
    <property type="entry name" value="Immunoglobulins"/>
    <property type="match status" value="2"/>
</dbReference>
<dbReference type="InterPro" id="IPR013783">
    <property type="entry name" value="Ig-like_fold"/>
</dbReference>
<dbReference type="Pfam" id="PF18329">
    <property type="entry name" value="SGBP_B_XBD"/>
    <property type="match status" value="1"/>
</dbReference>
<evidence type="ECO:0000259" key="1">
    <source>
        <dbReference type="Pfam" id="PF18329"/>
    </source>
</evidence>
<dbReference type="GO" id="GO:0030247">
    <property type="term" value="F:polysaccharide binding"/>
    <property type="evidence" value="ECO:0007669"/>
    <property type="project" value="InterPro"/>
</dbReference>
<dbReference type="EMBL" id="SNRY01000381">
    <property type="protein sequence ID" value="KAA6341535.1"/>
    <property type="molecule type" value="Genomic_DNA"/>
</dbReference>
<dbReference type="InterPro" id="IPR014756">
    <property type="entry name" value="Ig_E-set"/>
</dbReference>
<comment type="caution">
    <text evidence="2">The sequence shown here is derived from an EMBL/GenBank/DDBJ whole genome shotgun (WGS) entry which is preliminary data.</text>
</comment>
<dbReference type="InterPro" id="IPR040475">
    <property type="entry name" value="SGBP_B_XBD"/>
</dbReference>
<protein>
    <recommendedName>
        <fullName evidence="1">Surface glycan-binding protein B xyloglucan binding domain-containing protein</fullName>
    </recommendedName>
</protein>
<gene>
    <name evidence="2" type="ORF">EZS27_010652</name>
</gene>
<proteinExistence type="predicted"/>
<dbReference type="AlphaFoldDB" id="A0A5J4S805"/>
<sequence length="414" mass="45198">MKKMSIYKRIAQSFLIGVAVCLGYTACEEYPDAFEATNGAPEVVYVRITDVASADSLLDGAFLGNTICLVGNNLRSVHEIYFNDQKAILNTGFITDHTLIVVVPKGIPEKVTNKIYLITAKQDTIVYPPAFSGEFITKVPAPVLNSISCEYIADGEEGILHGDYFIDDPDEPLEVVMSGNIPVTDIISIEKTQIRFRVPEGAQKGFINVTTLYGTGRSHFQFRDDRGIILNWDNLNAAGGWRAGNLAEANGISGKYVVFKGDLDNGDWNEDGFSFNLWGNANGRPKEDLLDASNLSSLQLKFEINIQGAWSCDAMQFVFTPWSTSGTNSYYSDNTLGRALWIPWATTGSYETNGWITVSIPMSNFKYTGSGAASSAPEAGGYGGLSIFVWNGGVEGKACSPTMWLDNIRVVPIE</sequence>
<name>A0A5J4S805_9ZZZZ</name>
<reference evidence="2" key="1">
    <citation type="submission" date="2019-03" db="EMBL/GenBank/DDBJ databases">
        <title>Single cell metagenomics reveals metabolic interactions within the superorganism composed of flagellate Streblomastix strix and complex community of Bacteroidetes bacteria on its surface.</title>
        <authorList>
            <person name="Treitli S.C."/>
            <person name="Kolisko M."/>
            <person name="Husnik F."/>
            <person name="Keeling P."/>
            <person name="Hampl V."/>
        </authorList>
    </citation>
    <scope>NUCLEOTIDE SEQUENCE</scope>
    <source>
        <strain evidence="2">STM</strain>
    </source>
</reference>